<dbReference type="PRINTS" id="PR00164">
    <property type="entry name" value="ABC2TRNSPORT"/>
</dbReference>
<dbReference type="PIRSF" id="PIRSF006648">
    <property type="entry name" value="DrrB"/>
    <property type="match status" value="1"/>
</dbReference>
<dbReference type="InterPro" id="IPR051784">
    <property type="entry name" value="Nod_factor_ABC_transporter"/>
</dbReference>
<reference evidence="8 9" key="1">
    <citation type="submission" date="2019-07" db="EMBL/GenBank/DDBJ databases">
        <title>Whole genome shotgun sequence of Rhodospirillum oryzae NBRC 107573.</title>
        <authorList>
            <person name="Hosoyama A."/>
            <person name="Uohara A."/>
            <person name="Ohji S."/>
            <person name="Ichikawa N."/>
        </authorList>
    </citation>
    <scope>NUCLEOTIDE SEQUENCE [LARGE SCALE GENOMIC DNA]</scope>
    <source>
        <strain evidence="8 9">NBRC 107573</strain>
    </source>
</reference>
<comment type="caution">
    <text evidence="8">The sequence shown here is derived from an EMBL/GenBank/DDBJ whole genome shotgun (WGS) entry which is preliminary data.</text>
</comment>
<feature type="domain" description="ABC transmembrane type-2" evidence="7">
    <location>
        <begin position="50"/>
        <end position="276"/>
    </location>
</feature>
<dbReference type="InterPro" id="IPR047817">
    <property type="entry name" value="ABC2_TM_bact-type"/>
</dbReference>
<evidence type="ECO:0000313" key="8">
    <source>
        <dbReference type="EMBL" id="GEO82063.1"/>
    </source>
</evidence>
<accession>A0A512H9C7</accession>
<evidence type="ECO:0000256" key="5">
    <source>
        <dbReference type="RuleBase" id="RU361157"/>
    </source>
</evidence>
<comment type="subcellular location">
    <subcellularLocation>
        <location evidence="5">Cell inner membrane</location>
        <topology evidence="5">Multi-pass membrane protein</topology>
    </subcellularLocation>
    <subcellularLocation>
        <location evidence="1">Membrane</location>
        <topology evidence="1">Multi-pass membrane protein</topology>
    </subcellularLocation>
</comment>
<feature type="transmembrane region" description="Helical" evidence="5">
    <location>
        <begin position="195"/>
        <end position="215"/>
    </location>
</feature>
<dbReference type="OrthoDB" id="9255971at2"/>
<dbReference type="InterPro" id="IPR000412">
    <property type="entry name" value="ABC_2_transport"/>
</dbReference>
<evidence type="ECO:0000256" key="4">
    <source>
        <dbReference type="ARBA" id="ARBA00023136"/>
    </source>
</evidence>
<dbReference type="PANTHER" id="PTHR43229:SF2">
    <property type="entry name" value="NODULATION PROTEIN J"/>
    <property type="match status" value="1"/>
</dbReference>
<keyword evidence="4 5" id="KW-0472">Membrane</keyword>
<comment type="similarity">
    <text evidence="5">Belongs to the ABC-2 integral membrane protein family.</text>
</comment>
<keyword evidence="2 5" id="KW-0812">Transmembrane</keyword>
<dbReference type="GO" id="GO:0043190">
    <property type="term" value="C:ATP-binding cassette (ABC) transporter complex"/>
    <property type="evidence" value="ECO:0007669"/>
    <property type="project" value="InterPro"/>
</dbReference>
<comment type="caution">
    <text evidence="5">Lacks conserved residue(s) required for the propagation of feature annotation.</text>
</comment>
<evidence type="ECO:0000256" key="1">
    <source>
        <dbReference type="ARBA" id="ARBA00004141"/>
    </source>
</evidence>
<dbReference type="InterPro" id="IPR013525">
    <property type="entry name" value="ABC2_TM"/>
</dbReference>
<protein>
    <recommendedName>
        <fullName evidence="5">Transport permease protein</fullName>
    </recommendedName>
</protein>
<feature type="transmembrane region" description="Helical" evidence="5">
    <location>
        <begin position="87"/>
        <end position="109"/>
    </location>
</feature>
<dbReference type="Pfam" id="PF01061">
    <property type="entry name" value="ABC2_membrane"/>
    <property type="match status" value="1"/>
</dbReference>
<feature type="transmembrane region" description="Helical" evidence="5">
    <location>
        <begin position="130"/>
        <end position="153"/>
    </location>
</feature>
<evidence type="ECO:0000259" key="7">
    <source>
        <dbReference type="PROSITE" id="PS51012"/>
    </source>
</evidence>
<dbReference type="PROSITE" id="PS51012">
    <property type="entry name" value="ABC_TM2"/>
    <property type="match status" value="1"/>
</dbReference>
<feature type="region of interest" description="Disordered" evidence="6">
    <location>
        <begin position="1"/>
        <end position="23"/>
    </location>
</feature>
<dbReference type="Proteomes" id="UP000321567">
    <property type="component" value="Unassembled WGS sequence"/>
</dbReference>
<evidence type="ECO:0000313" key="9">
    <source>
        <dbReference type="Proteomes" id="UP000321567"/>
    </source>
</evidence>
<dbReference type="GO" id="GO:0140359">
    <property type="term" value="F:ABC-type transporter activity"/>
    <property type="evidence" value="ECO:0007669"/>
    <property type="project" value="InterPro"/>
</dbReference>
<keyword evidence="5" id="KW-0813">Transport</keyword>
<dbReference type="PANTHER" id="PTHR43229">
    <property type="entry name" value="NODULATION PROTEIN J"/>
    <property type="match status" value="1"/>
</dbReference>
<feature type="transmembrane region" description="Helical" evidence="5">
    <location>
        <begin position="256"/>
        <end position="276"/>
    </location>
</feature>
<evidence type="ECO:0000256" key="2">
    <source>
        <dbReference type="ARBA" id="ARBA00022692"/>
    </source>
</evidence>
<dbReference type="EMBL" id="BJZO01000059">
    <property type="protein sequence ID" value="GEO82063.1"/>
    <property type="molecule type" value="Genomic_DNA"/>
</dbReference>
<keyword evidence="9" id="KW-1185">Reference proteome</keyword>
<evidence type="ECO:0000256" key="3">
    <source>
        <dbReference type="ARBA" id="ARBA00022989"/>
    </source>
</evidence>
<organism evidence="8 9">
    <name type="scientific">Pararhodospirillum oryzae</name>
    <dbReference type="NCBI Taxonomy" id="478448"/>
    <lineage>
        <taxon>Bacteria</taxon>
        <taxon>Pseudomonadati</taxon>
        <taxon>Pseudomonadota</taxon>
        <taxon>Alphaproteobacteria</taxon>
        <taxon>Rhodospirillales</taxon>
        <taxon>Rhodospirillaceae</taxon>
        <taxon>Pararhodospirillum</taxon>
    </lineage>
</organism>
<feature type="transmembrane region" description="Helical" evidence="5">
    <location>
        <begin position="165"/>
        <end position="188"/>
    </location>
</feature>
<sequence length="291" mass="30575">MSSPPASLVQASPEGTKASFATAERPRGTLAGASLALAWREVARFLRQPSRLAGTVGQPLVFWLALGTGLSPSFRASGHEGVSYTEYFYPGMLMMMVLFAGVFSTITVIEDRDQGFLQGVLAAPVSRLSIVLGKVGGAGAIALMQTALLLLAAPLVGFPAGPLGYLIILLTLGVLSLGCTSLGFLVAWGMTSTAGYHAIMMLVMMPLWFLSGALFPMDGVPAVLEGIMWANPFTHGMIVLRAPFYQEPGVFLSDPLYWRSAAVVLGAVALVVWGAARRVGAREKGGAFPPA</sequence>
<evidence type="ECO:0000256" key="6">
    <source>
        <dbReference type="SAM" id="MobiDB-lite"/>
    </source>
</evidence>
<name>A0A512H9C7_9PROT</name>
<gene>
    <name evidence="8" type="ORF">ROR02_21940</name>
</gene>
<proteinExistence type="inferred from homology"/>
<dbReference type="RefSeq" id="WP_147164076.1">
    <property type="nucleotide sequence ID" value="NZ_BJZO01000059.1"/>
</dbReference>
<keyword evidence="3 5" id="KW-1133">Transmembrane helix</keyword>
<dbReference type="AlphaFoldDB" id="A0A512H9C7"/>
<keyword evidence="5" id="KW-1003">Cell membrane</keyword>